<dbReference type="SUPFAM" id="SSF54373">
    <property type="entry name" value="FAD-linked reductases, C-terminal domain"/>
    <property type="match status" value="1"/>
</dbReference>
<evidence type="ECO:0000256" key="3">
    <source>
        <dbReference type="ARBA" id="ARBA00022827"/>
    </source>
</evidence>
<dbReference type="Gene3D" id="3.40.30.20">
    <property type="match status" value="1"/>
</dbReference>
<dbReference type="InterPro" id="IPR002938">
    <property type="entry name" value="FAD-bd"/>
</dbReference>
<dbReference type="Gene3D" id="3.30.9.10">
    <property type="entry name" value="D-Amino Acid Oxidase, subunit A, domain 2"/>
    <property type="match status" value="2"/>
</dbReference>
<dbReference type="GO" id="GO:0071949">
    <property type="term" value="F:FAD binding"/>
    <property type="evidence" value="ECO:0007669"/>
    <property type="project" value="InterPro"/>
</dbReference>
<protein>
    <submittedName>
        <fullName evidence="7">2-polyprenyl-6-methoxyphenol hydroxylase</fullName>
    </submittedName>
</protein>
<dbReference type="InterPro" id="IPR050641">
    <property type="entry name" value="RIFMO-like"/>
</dbReference>
<dbReference type="CDD" id="cd02979">
    <property type="entry name" value="PHOX_C"/>
    <property type="match status" value="1"/>
</dbReference>
<accession>A0AB74JR48</accession>
<dbReference type="Proteomes" id="UP000310374">
    <property type="component" value="Unassembled WGS sequence"/>
</dbReference>
<evidence type="ECO:0000259" key="5">
    <source>
        <dbReference type="Pfam" id="PF01494"/>
    </source>
</evidence>
<dbReference type="PANTHER" id="PTHR43004">
    <property type="entry name" value="TRK SYSTEM POTASSIUM UPTAKE PROTEIN"/>
    <property type="match status" value="1"/>
</dbReference>
<dbReference type="SUPFAM" id="SSF51905">
    <property type="entry name" value="FAD/NAD(P)-binding domain"/>
    <property type="match status" value="1"/>
</dbReference>
<dbReference type="InterPro" id="IPR012941">
    <property type="entry name" value="Phe_hydrox_C_dim_dom"/>
</dbReference>
<comment type="caution">
    <text evidence="7">The sequence shown here is derived from an EMBL/GenBank/DDBJ whole genome shotgun (WGS) entry which is preliminary data.</text>
</comment>
<dbReference type="Gene3D" id="3.50.50.60">
    <property type="entry name" value="FAD/NAD(P)-binding domain"/>
    <property type="match status" value="2"/>
</dbReference>
<dbReference type="Pfam" id="PF07976">
    <property type="entry name" value="Phe_hydrox_dim"/>
    <property type="match status" value="1"/>
</dbReference>
<organism evidence="7 8">
    <name type="scientific">Aureobasidium pullulans</name>
    <name type="common">Black yeast</name>
    <name type="synonym">Pullularia pullulans</name>
    <dbReference type="NCBI Taxonomy" id="5580"/>
    <lineage>
        <taxon>Eukaryota</taxon>
        <taxon>Fungi</taxon>
        <taxon>Dikarya</taxon>
        <taxon>Ascomycota</taxon>
        <taxon>Pezizomycotina</taxon>
        <taxon>Dothideomycetes</taxon>
        <taxon>Dothideomycetidae</taxon>
        <taxon>Dothideales</taxon>
        <taxon>Saccotheciaceae</taxon>
        <taxon>Aureobasidium</taxon>
    </lineage>
</organism>
<dbReference type="SUPFAM" id="SSF52833">
    <property type="entry name" value="Thioredoxin-like"/>
    <property type="match status" value="1"/>
</dbReference>
<dbReference type="AlphaFoldDB" id="A0AB74JR48"/>
<reference evidence="7 8" key="1">
    <citation type="submission" date="2018-10" db="EMBL/GenBank/DDBJ databases">
        <title>Fifty Aureobasidium pullulans genomes reveal a recombining polyextremotolerant generalist.</title>
        <authorList>
            <person name="Gostincar C."/>
            <person name="Turk M."/>
            <person name="Zajc J."/>
            <person name="Gunde-Cimerman N."/>
        </authorList>
    </citation>
    <scope>NUCLEOTIDE SEQUENCE [LARGE SCALE GENOMIC DNA]</scope>
    <source>
        <strain evidence="7 8">EXF-10081</strain>
    </source>
</reference>
<dbReference type="InterPro" id="IPR036188">
    <property type="entry name" value="FAD/NAD-bd_sf"/>
</dbReference>
<evidence type="ECO:0000256" key="2">
    <source>
        <dbReference type="ARBA" id="ARBA00022630"/>
    </source>
</evidence>
<evidence type="ECO:0000259" key="6">
    <source>
        <dbReference type="Pfam" id="PF07976"/>
    </source>
</evidence>
<evidence type="ECO:0000256" key="1">
    <source>
        <dbReference type="ARBA" id="ARBA00007801"/>
    </source>
</evidence>
<evidence type="ECO:0000256" key="4">
    <source>
        <dbReference type="ARBA" id="ARBA00023002"/>
    </source>
</evidence>
<feature type="domain" description="FAD-binding" evidence="5">
    <location>
        <begin position="5"/>
        <end position="367"/>
    </location>
</feature>
<dbReference type="EMBL" id="QZAT01000087">
    <property type="protein sequence ID" value="THX26062.1"/>
    <property type="molecule type" value="Genomic_DNA"/>
</dbReference>
<evidence type="ECO:0000313" key="7">
    <source>
        <dbReference type="EMBL" id="THX26062.1"/>
    </source>
</evidence>
<dbReference type="PRINTS" id="PR00420">
    <property type="entry name" value="RNGMNOXGNASE"/>
</dbReference>
<sequence length="599" mass="67227">MTEYVDVLVIGAGPAGLTAANCFNGSKLSVRVVDKKPGPIKTGRADGLKSITMEILDTFGIGDAIRNDCQRCEEIVLWDADSKGAIRRTLTIPDRVEELMQPREVTLDQGRVLGRIEYALIQNIEKHKSVDVRWGVYPVALNVDFAREDDPDAYPLTVTLNNESTGRQEIVYAKYVVGSDGAHSWLRKSLNIGFHGDLTDSTWGVLNLVPKTNFPDIRKVFVVHSTRGTIMGVPREDKMVRLYISMDGGSRHTSLDAKTITAENIMGAAKAILSPYIIEAGDIPWWSAYCVGQRVADEFSRYNRIFLAGDAVHTHSPKAGQGMNTSMQDGYNIGWKLRYCLEQKSDLSLLKTYEDERRPIAQALIDFDRDYLEFFARTDITHDEFLAAYLAAQKFTTGIGIQYPASLAVSDKRSTRASKLAQGKRLPDFQMVNQSDGVPIRAHHRFTCDGRFRILIFPGDISREAEASRFAALGEWFETHLDQLSGLEIITIHSSKRADVELMDLHHVFRPWDQDGGWNYWAVYADDESYHDGHGRVYERCGIDESEGCLVVLRPDGYVSVIRDLKERDELVAFFDRLNSRSSLVKTIISGDANVRASL</sequence>
<dbReference type="PANTHER" id="PTHR43004:SF16">
    <property type="entry name" value="PHENOL 2-MONOOXYGENASE FSQG"/>
    <property type="match status" value="1"/>
</dbReference>
<dbReference type="InterPro" id="IPR036249">
    <property type="entry name" value="Thioredoxin-like_sf"/>
</dbReference>
<evidence type="ECO:0000313" key="8">
    <source>
        <dbReference type="Proteomes" id="UP000310374"/>
    </source>
</evidence>
<dbReference type="GO" id="GO:0016709">
    <property type="term" value="F:oxidoreductase activity, acting on paired donors, with incorporation or reduction of molecular oxygen, NAD(P)H as one donor, and incorporation of one atom of oxygen"/>
    <property type="evidence" value="ECO:0007669"/>
    <property type="project" value="UniProtKB-ARBA"/>
</dbReference>
<keyword evidence="3" id="KW-0274">FAD</keyword>
<keyword evidence="4" id="KW-0560">Oxidoreductase</keyword>
<keyword evidence="2" id="KW-0285">Flavoprotein</keyword>
<gene>
    <name evidence="7" type="ORF">D6D12_06484</name>
</gene>
<feature type="domain" description="Phenol hydroxylase-like C-terminal dimerisation" evidence="6">
    <location>
        <begin position="401"/>
        <end position="579"/>
    </location>
</feature>
<proteinExistence type="inferred from homology"/>
<dbReference type="InterPro" id="IPR038220">
    <property type="entry name" value="PHOX_C_sf"/>
</dbReference>
<comment type="similarity">
    <text evidence="1">Belongs to the PheA/TfdB FAD monooxygenase family.</text>
</comment>
<name>A0AB74JR48_AURPU</name>
<dbReference type="Pfam" id="PF01494">
    <property type="entry name" value="FAD_binding_3"/>
    <property type="match status" value="1"/>
</dbReference>